<gene>
    <name evidence="14" type="ORF">RF11_09106</name>
</gene>
<dbReference type="GO" id="GO:0005536">
    <property type="term" value="F:D-glucose binding"/>
    <property type="evidence" value="ECO:0007669"/>
    <property type="project" value="InterPro"/>
</dbReference>
<comment type="pathway">
    <text evidence="1">Carbohydrate degradation; glycolysis; D-glyceraldehyde 3-phosphate and glycerone phosphate from D-glucose: step 1/4.</text>
</comment>
<dbReference type="GO" id="GO:0005829">
    <property type="term" value="C:cytosol"/>
    <property type="evidence" value="ECO:0007669"/>
    <property type="project" value="TreeGrafter"/>
</dbReference>
<dbReference type="InterPro" id="IPR043129">
    <property type="entry name" value="ATPase_NBD"/>
</dbReference>
<evidence type="ECO:0000256" key="8">
    <source>
        <dbReference type="ARBA" id="ARBA00023152"/>
    </source>
</evidence>
<comment type="similarity">
    <text evidence="3 12">Belongs to the hexokinase family.</text>
</comment>
<evidence type="ECO:0000256" key="11">
    <source>
        <dbReference type="ARBA" id="ARBA00048160"/>
    </source>
</evidence>
<dbReference type="GO" id="GO:0001678">
    <property type="term" value="P:intracellular glucose homeostasis"/>
    <property type="evidence" value="ECO:0007669"/>
    <property type="project" value="InterPro"/>
</dbReference>
<dbReference type="Gene3D" id="3.40.367.20">
    <property type="match status" value="1"/>
</dbReference>
<dbReference type="OrthoDB" id="419537at2759"/>
<keyword evidence="7 12" id="KW-0067">ATP-binding</keyword>
<evidence type="ECO:0000259" key="13">
    <source>
        <dbReference type="Pfam" id="PF00349"/>
    </source>
</evidence>
<evidence type="ECO:0000256" key="12">
    <source>
        <dbReference type="RuleBase" id="RU362007"/>
    </source>
</evidence>
<dbReference type="OMA" id="CYLEKIS"/>
<dbReference type="UniPathway" id="UPA00242"/>
<keyword evidence="4 12" id="KW-0808">Transferase</keyword>
<dbReference type="GO" id="GO:0006006">
    <property type="term" value="P:glucose metabolic process"/>
    <property type="evidence" value="ECO:0007669"/>
    <property type="project" value="TreeGrafter"/>
</dbReference>
<comment type="catalytic activity">
    <reaction evidence="9">
        <text>a D-hexose + ATP = a D-hexose 6-phosphate + ADP + H(+)</text>
        <dbReference type="Rhea" id="RHEA:22740"/>
        <dbReference type="ChEBI" id="CHEBI:4194"/>
        <dbReference type="ChEBI" id="CHEBI:15378"/>
        <dbReference type="ChEBI" id="CHEBI:30616"/>
        <dbReference type="ChEBI" id="CHEBI:229467"/>
        <dbReference type="ChEBI" id="CHEBI:456216"/>
        <dbReference type="EC" id="2.7.1.1"/>
    </reaction>
    <physiologicalReaction direction="left-to-right" evidence="9">
        <dbReference type="Rhea" id="RHEA:22741"/>
    </physiologicalReaction>
</comment>
<feature type="domain" description="Hexokinase N-terminal" evidence="13">
    <location>
        <begin position="22"/>
        <end position="217"/>
    </location>
</feature>
<comment type="pathway">
    <text evidence="2">Carbohydrate metabolism; hexose metabolism.</text>
</comment>
<evidence type="ECO:0000256" key="7">
    <source>
        <dbReference type="ARBA" id="ARBA00022840"/>
    </source>
</evidence>
<evidence type="ECO:0000256" key="5">
    <source>
        <dbReference type="ARBA" id="ARBA00022741"/>
    </source>
</evidence>
<evidence type="ECO:0000256" key="6">
    <source>
        <dbReference type="ARBA" id="ARBA00022777"/>
    </source>
</evidence>
<dbReference type="FunFam" id="3.30.420.40:FF:000805">
    <property type="entry name" value="Hexokinase-2"/>
    <property type="match status" value="1"/>
</dbReference>
<dbReference type="GO" id="GO:0005524">
    <property type="term" value="F:ATP binding"/>
    <property type="evidence" value="ECO:0007669"/>
    <property type="project" value="UniProtKB-UniRule"/>
</dbReference>
<comment type="catalytic activity">
    <reaction evidence="10">
        <text>D-fructose + ATP = D-fructose 6-phosphate + ADP + H(+)</text>
        <dbReference type="Rhea" id="RHEA:16125"/>
        <dbReference type="ChEBI" id="CHEBI:15378"/>
        <dbReference type="ChEBI" id="CHEBI:30616"/>
        <dbReference type="ChEBI" id="CHEBI:37721"/>
        <dbReference type="ChEBI" id="CHEBI:61527"/>
        <dbReference type="ChEBI" id="CHEBI:456216"/>
        <dbReference type="EC" id="2.7.1.1"/>
    </reaction>
    <physiologicalReaction direction="left-to-right" evidence="10">
        <dbReference type="Rhea" id="RHEA:16126"/>
    </physiologicalReaction>
</comment>
<keyword evidence="15" id="KW-1185">Reference proteome</keyword>
<dbReference type="PRINTS" id="PR00475">
    <property type="entry name" value="HEXOKINASE"/>
</dbReference>
<keyword evidence="8 12" id="KW-0324">Glycolysis</keyword>
<organism evidence="14 15">
    <name type="scientific">Thelohanellus kitauei</name>
    <name type="common">Myxosporean</name>
    <dbReference type="NCBI Taxonomy" id="669202"/>
    <lineage>
        <taxon>Eukaryota</taxon>
        <taxon>Metazoa</taxon>
        <taxon>Cnidaria</taxon>
        <taxon>Myxozoa</taxon>
        <taxon>Myxosporea</taxon>
        <taxon>Bivalvulida</taxon>
        <taxon>Platysporina</taxon>
        <taxon>Myxobolidae</taxon>
        <taxon>Thelohanellus</taxon>
    </lineage>
</organism>
<dbReference type="PANTHER" id="PTHR19443">
    <property type="entry name" value="HEXOKINASE"/>
    <property type="match status" value="1"/>
</dbReference>
<dbReference type="Pfam" id="PF00349">
    <property type="entry name" value="Hexokinase_1"/>
    <property type="match status" value="1"/>
</dbReference>
<dbReference type="EMBL" id="JWZT01000858">
    <property type="protein sequence ID" value="KII73390.1"/>
    <property type="molecule type" value="Genomic_DNA"/>
</dbReference>
<evidence type="ECO:0000256" key="1">
    <source>
        <dbReference type="ARBA" id="ARBA00004888"/>
    </source>
</evidence>
<dbReference type="AlphaFoldDB" id="A0A0C2NAI7"/>
<keyword evidence="6 12" id="KW-0418">Kinase</keyword>
<dbReference type="UniPathway" id="UPA00109">
    <property type="reaction ID" value="UER00180"/>
</dbReference>
<dbReference type="PROSITE" id="PS51748">
    <property type="entry name" value="HEXOKINASE_2"/>
    <property type="match status" value="1"/>
</dbReference>
<dbReference type="GO" id="GO:0008865">
    <property type="term" value="F:fructokinase activity"/>
    <property type="evidence" value="ECO:0007669"/>
    <property type="project" value="TreeGrafter"/>
</dbReference>
<evidence type="ECO:0000313" key="14">
    <source>
        <dbReference type="EMBL" id="KII73390.1"/>
    </source>
</evidence>
<dbReference type="InterPro" id="IPR022672">
    <property type="entry name" value="Hexokinase_N"/>
</dbReference>
<evidence type="ECO:0000313" key="15">
    <source>
        <dbReference type="Proteomes" id="UP000031668"/>
    </source>
</evidence>
<dbReference type="GO" id="GO:0004340">
    <property type="term" value="F:glucokinase activity"/>
    <property type="evidence" value="ECO:0007669"/>
    <property type="project" value="TreeGrafter"/>
</dbReference>
<keyword evidence="5 12" id="KW-0547">Nucleotide-binding</keyword>
<dbReference type="SUPFAM" id="SSF53067">
    <property type="entry name" value="Actin-like ATPase domain"/>
    <property type="match status" value="2"/>
</dbReference>
<evidence type="ECO:0000256" key="2">
    <source>
        <dbReference type="ARBA" id="ARBA00005028"/>
    </source>
</evidence>
<dbReference type="GO" id="GO:0005739">
    <property type="term" value="C:mitochondrion"/>
    <property type="evidence" value="ECO:0007669"/>
    <property type="project" value="TreeGrafter"/>
</dbReference>
<proteinExistence type="inferred from homology"/>
<dbReference type="GO" id="GO:0006096">
    <property type="term" value="P:glycolytic process"/>
    <property type="evidence" value="ECO:0007669"/>
    <property type="project" value="UniProtKB-UniPathway"/>
</dbReference>
<comment type="catalytic activity">
    <reaction evidence="11">
        <text>D-glucose + ATP = D-glucose 6-phosphate + ADP + H(+)</text>
        <dbReference type="Rhea" id="RHEA:17825"/>
        <dbReference type="ChEBI" id="CHEBI:4167"/>
        <dbReference type="ChEBI" id="CHEBI:15378"/>
        <dbReference type="ChEBI" id="CHEBI:30616"/>
        <dbReference type="ChEBI" id="CHEBI:61548"/>
        <dbReference type="ChEBI" id="CHEBI:456216"/>
        <dbReference type="EC" id="2.7.1.1"/>
    </reaction>
    <physiologicalReaction direction="left-to-right" evidence="11">
        <dbReference type="Rhea" id="RHEA:17826"/>
    </physiologicalReaction>
</comment>
<evidence type="ECO:0000256" key="9">
    <source>
        <dbReference type="ARBA" id="ARBA00044613"/>
    </source>
</evidence>
<dbReference type="Proteomes" id="UP000031668">
    <property type="component" value="Unassembled WGS sequence"/>
</dbReference>
<sequence>MACLISDQSDLVQTTTEAIPFEDIINEFRLTRDNLIHIMDSIQSAFNRGLESEVETYYYHPVKMLNTHLMVVPNGSETGRFVALDLGGTNLRILAISVVKGGLAPTSYSFEVPSEVQTGTKDQLFGYIADRIAEGLENLGFRDVGVEFMGFTFSFPCHQRALNSGTLIRWTKGYSATGVEGEDVVTILRETCKEKGLKIGDFILINDTTGTLLSGAFEFPGCTIGVINGTGTNACYLEKISEVVKTASLNDTRPWLMVLSTPNQ</sequence>
<dbReference type="Gene3D" id="3.30.420.40">
    <property type="match status" value="1"/>
</dbReference>
<dbReference type="PANTHER" id="PTHR19443:SF16">
    <property type="entry name" value="HEXOKINASE TYPE 1-RELATED"/>
    <property type="match status" value="1"/>
</dbReference>
<dbReference type="EC" id="2.7.1.-" evidence="12"/>
<evidence type="ECO:0000256" key="4">
    <source>
        <dbReference type="ARBA" id="ARBA00022679"/>
    </source>
</evidence>
<evidence type="ECO:0000256" key="10">
    <source>
        <dbReference type="ARBA" id="ARBA00047905"/>
    </source>
</evidence>
<comment type="caution">
    <text evidence="14">The sequence shown here is derived from an EMBL/GenBank/DDBJ whole genome shotgun (WGS) entry which is preliminary data.</text>
</comment>
<accession>A0A0C2NAI7</accession>
<evidence type="ECO:0000256" key="3">
    <source>
        <dbReference type="ARBA" id="ARBA00009225"/>
    </source>
</evidence>
<reference evidence="14 15" key="1">
    <citation type="journal article" date="2014" name="Genome Biol. Evol.">
        <title>The genome of the myxosporean Thelohanellus kitauei shows adaptations to nutrient acquisition within its fish host.</title>
        <authorList>
            <person name="Yang Y."/>
            <person name="Xiong J."/>
            <person name="Zhou Z."/>
            <person name="Huo F."/>
            <person name="Miao W."/>
            <person name="Ran C."/>
            <person name="Liu Y."/>
            <person name="Zhang J."/>
            <person name="Feng J."/>
            <person name="Wang M."/>
            <person name="Wang M."/>
            <person name="Wang L."/>
            <person name="Yao B."/>
        </authorList>
    </citation>
    <scope>NUCLEOTIDE SEQUENCE [LARGE SCALE GENOMIC DNA]</scope>
    <source>
        <strain evidence="14">Wuqing</strain>
    </source>
</reference>
<name>A0A0C2NAI7_THEKT</name>
<protein>
    <recommendedName>
        <fullName evidence="12">Phosphotransferase</fullName>
        <ecNumber evidence="12">2.7.1.-</ecNumber>
    </recommendedName>
</protein>
<dbReference type="InterPro" id="IPR001312">
    <property type="entry name" value="Hexokinase"/>
</dbReference>